<accession>A0ACB8UD89</accession>
<organism evidence="1 2">
    <name type="scientific">Irpex rosettiformis</name>
    <dbReference type="NCBI Taxonomy" id="378272"/>
    <lineage>
        <taxon>Eukaryota</taxon>
        <taxon>Fungi</taxon>
        <taxon>Dikarya</taxon>
        <taxon>Basidiomycota</taxon>
        <taxon>Agaricomycotina</taxon>
        <taxon>Agaricomycetes</taxon>
        <taxon>Polyporales</taxon>
        <taxon>Irpicaceae</taxon>
        <taxon>Irpex</taxon>
    </lineage>
</organism>
<evidence type="ECO:0000313" key="1">
    <source>
        <dbReference type="EMBL" id="KAI0092250.1"/>
    </source>
</evidence>
<evidence type="ECO:0000313" key="2">
    <source>
        <dbReference type="Proteomes" id="UP001055072"/>
    </source>
</evidence>
<reference evidence="1" key="1">
    <citation type="journal article" date="2021" name="Environ. Microbiol.">
        <title>Gene family expansions and transcriptome signatures uncover fungal adaptations to wood decay.</title>
        <authorList>
            <person name="Hage H."/>
            <person name="Miyauchi S."/>
            <person name="Viragh M."/>
            <person name="Drula E."/>
            <person name="Min B."/>
            <person name="Chaduli D."/>
            <person name="Navarro D."/>
            <person name="Favel A."/>
            <person name="Norest M."/>
            <person name="Lesage-Meessen L."/>
            <person name="Balint B."/>
            <person name="Merenyi Z."/>
            <person name="de Eugenio L."/>
            <person name="Morin E."/>
            <person name="Martinez A.T."/>
            <person name="Baldrian P."/>
            <person name="Stursova M."/>
            <person name="Martinez M.J."/>
            <person name="Novotny C."/>
            <person name="Magnuson J.K."/>
            <person name="Spatafora J.W."/>
            <person name="Maurice S."/>
            <person name="Pangilinan J."/>
            <person name="Andreopoulos W."/>
            <person name="LaButti K."/>
            <person name="Hundley H."/>
            <person name="Na H."/>
            <person name="Kuo A."/>
            <person name="Barry K."/>
            <person name="Lipzen A."/>
            <person name="Henrissat B."/>
            <person name="Riley R."/>
            <person name="Ahrendt S."/>
            <person name="Nagy L.G."/>
            <person name="Grigoriev I.V."/>
            <person name="Martin F."/>
            <person name="Rosso M.N."/>
        </authorList>
    </citation>
    <scope>NUCLEOTIDE SEQUENCE</scope>
    <source>
        <strain evidence="1">CBS 384.51</strain>
    </source>
</reference>
<name>A0ACB8UD89_9APHY</name>
<protein>
    <submittedName>
        <fullName evidence="1">Uncharacterized protein</fullName>
    </submittedName>
</protein>
<proteinExistence type="predicted"/>
<dbReference type="EMBL" id="MU274904">
    <property type="protein sequence ID" value="KAI0092250.1"/>
    <property type="molecule type" value="Genomic_DNA"/>
</dbReference>
<comment type="caution">
    <text evidence="1">The sequence shown here is derived from an EMBL/GenBank/DDBJ whole genome shotgun (WGS) entry which is preliminary data.</text>
</comment>
<keyword evidence="2" id="KW-1185">Reference proteome</keyword>
<dbReference type="Proteomes" id="UP001055072">
    <property type="component" value="Unassembled WGS sequence"/>
</dbReference>
<gene>
    <name evidence="1" type="ORF">BDY19DRAFT_589486</name>
</gene>
<sequence length="498" mass="55516">MRLSTRLTPWFVPLKLISVLYLLFSSPSPNCLAHFLPRISILFYKTTMNAAARYNARFSEAIPRNTTRRKPSASDLEASVERRVAACFRNHRLPPGFPSKDSGLGLEINDSSLLNALDESIVFSTTMASVSTIPTPLDYGDDPFLLPTGNPSGNKQDIPAIQVQSEEAIDNSPVEAVNTKKNVNTLLRVVKKAGASAKKFVHKTKSLTKRREHQLVVDVRDVIEAPMVPQNTPQVIPIISSPVLVAEVEEDRRELVLFGAITSLESLAATLGSPTTLSSFPLSPPAKTSIRPLFEPPAALWKHRPKGYHTNLSRGLRLLLRMVLFLPYVLVVGFLPFLAPSHLSSMTFSPIFGYMPSSTTASDRYNHHIKFLPCHIGLAFGFLSVINWDLLQRAPLVFSGFNALLVATAWWVWRDFDWESSGMATLESQELGSDDRATIYHLYEATVPQDVRQTLHTVISLMSSRRDRNSEDMEHRNPDQYGTITSGESVRIVIQHDD</sequence>